<evidence type="ECO:0008006" key="3">
    <source>
        <dbReference type="Google" id="ProtNLM"/>
    </source>
</evidence>
<dbReference type="PANTHER" id="PTHR39598">
    <property type="entry name" value="AUSTINOL SYNTHESIS PROTEIN F-RELATED"/>
    <property type="match status" value="1"/>
</dbReference>
<gene>
    <name evidence="1" type="ORF">BDV96DRAFT_596647</name>
</gene>
<dbReference type="InterPro" id="IPR050977">
    <property type="entry name" value="Fungal_Meroterpenoid_Isomerase"/>
</dbReference>
<dbReference type="InterPro" id="IPR032710">
    <property type="entry name" value="NTF2-like_dom_sf"/>
</dbReference>
<dbReference type="PANTHER" id="PTHR39598:SF1">
    <property type="entry name" value="AUSTINOID BIOSYNTHESIS CLUSTERS PROTEIN F-RELATED"/>
    <property type="match status" value="1"/>
</dbReference>
<accession>A0A6A5ZH65</accession>
<dbReference type="AlphaFoldDB" id="A0A6A5ZH65"/>
<evidence type="ECO:0000313" key="2">
    <source>
        <dbReference type="Proteomes" id="UP000799770"/>
    </source>
</evidence>
<dbReference type="Gene3D" id="3.10.450.50">
    <property type="match status" value="1"/>
</dbReference>
<evidence type="ECO:0000313" key="1">
    <source>
        <dbReference type="EMBL" id="KAF2118822.1"/>
    </source>
</evidence>
<dbReference type="OrthoDB" id="3758478at2759"/>
<reference evidence="1" key="1">
    <citation type="journal article" date="2020" name="Stud. Mycol.">
        <title>101 Dothideomycetes genomes: a test case for predicting lifestyles and emergence of pathogens.</title>
        <authorList>
            <person name="Haridas S."/>
            <person name="Albert R."/>
            <person name="Binder M."/>
            <person name="Bloem J."/>
            <person name="Labutti K."/>
            <person name="Salamov A."/>
            <person name="Andreopoulos B."/>
            <person name="Baker S."/>
            <person name="Barry K."/>
            <person name="Bills G."/>
            <person name="Bluhm B."/>
            <person name="Cannon C."/>
            <person name="Castanera R."/>
            <person name="Culley D."/>
            <person name="Daum C."/>
            <person name="Ezra D."/>
            <person name="Gonzalez J."/>
            <person name="Henrissat B."/>
            <person name="Kuo A."/>
            <person name="Liang C."/>
            <person name="Lipzen A."/>
            <person name="Lutzoni F."/>
            <person name="Magnuson J."/>
            <person name="Mondo S."/>
            <person name="Nolan M."/>
            <person name="Ohm R."/>
            <person name="Pangilinan J."/>
            <person name="Park H.-J."/>
            <person name="Ramirez L."/>
            <person name="Alfaro M."/>
            <person name="Sun H."/>
            <person name="Tritt A."/>
            <person name="Yoshinaga Y."/>
            <person name="Zwiers L.-H."/>
            <person name="Turgeon B."/>
            <person name="Goodwin S."/>
            <person name="Spatafora J."/>
            <person name="Crous P."/>
            <person name="Grigoriev I."/>
        </authorList>
    </citation>
    <scope>NUCLEOTIDE SEQUENCE</scope>
    <source>
        <strain evidence="1">CBS 627.86</strain>
    </source>
</reference>
<dbReference type="Proteomes" id="UP000799770">
    <property type="component" value="Unassembled WGS sequence"/>
</dbReference>
<protein>
    <recommendedName>
        <fullName evidence="3">SnoaL-like domain-containing protein</fullName>
    </recommendedName>
</protein>
<sequence>MSSTKQAQAATLQRYLDAWAKWDASLQLETFSKTFTQVTLPLGVGVPPRSRPEVEQVLPALVATVNNYELTVHHVVHDIEKNKAAVFATSRGTVPWGPWNVEYAVFITFSEAGDGIEKLEEYLDTAFLQDFGPKFGQHMHALGGPSGVVAAAKSRQQA</sequence>
<organism evidence="1 2">
    <name type="scientific">Lophiotrema nucula</name>
    <dbReference type="NCBI Taxonomy" id="690887"/>
    <lineage>
        <taxon>Eukaryota</taxon>
        <taxon>Fungi</taxon>
        <taxon>Dikarya</taxon>
        <taxon>Ascomycota</taxon>
        <taxon>Pezizomycotina</taxon>
        <taxon>Dothideomycetes</taxon>
        <taxon>Pleosporomycetidae</taxon>
        <taxon>Pleosporales</taxon>
        <taxon>Lophiotremataceae</taxon>
        <taxon>Lophiotrema</taxon>
    </lineage>
</organism>
<keyword evidence="2" id="KW-1185">Reference proteome</keyword>
<name>A0A6A5ZH65_9PLEO</name>
<dbReference type="SUPFAM" id="SSF54427">
    <property type="entry name" value="NTF2-like"/>
    <property type="match status" value="1"/>
</dbReference>
<dbReference type="EMBL" id="ML977316">
    <property type="protein sequence ID" value="KAF2118822.1"/>
    <property type="molecule type" value="Genomic_DNA"/>
</dbReference>
<proteinExistence type="predicted"/>